<proteinExistence type="predicted"/>
<dbReference type="InterPro" id="IPR019622">
    <property type="entry name" value="Rrn9_dom"/>
</dbReference>
<feature type="region of interest" description="Disordered" evidence="1">
    <location>
        <begin position="609"/>
        <end position="641"/>
    </location>
</feature>
<feature type="region of interest" description="Disordered" evidence="1">
    <location>
        <begin position="355"/>
        <end position="455"/>
    </location>
</feature>
<organism evidence="3 4">
    <name type="scientific">Lojkania enalia</name>
    <dbReference type="NCBI Taxonomy" id="147567"/>
    <lineage>
        <taxon>Eukaryota</taxon>
        <taxon>Fungi</taxon>
        <taxon>Dikarya</taxon>
        <taxon>Ascomycota</taxon>
        <taxon>Pezizomycotina</taxon>
        <taxon>Dothideomycetes</taxon>
        <taxon>Pleosporomycetidae</taxon>
        <taxon>Pleosporales</taxon>
        <taxon>Pleosporales incertae sedis</taxon>
        <taxon>Lojkania</taxon>
    </lineage>
</organism>
<reference evidence="4" key="1">
    <citation type="journal article" date="2020" name="Stud. Mycol.">
        <title>101 Dothideomycetes genomes: A test case for predicting lifestyles and emergence of pathogens.</title>
        <authorList>
            <person name="Haridas S."/>
            <person name="Albert R."/>
            <person name="Binder M."/>
            <person name="Bloem J."/>
            <person name="LaButti K."/>
            <person name="Salamov A."/>
            <person name="Andreopoulos B."/>
            <person name="Baker S."/>
            <person name="Barry K."/>
            <person name="Bills G."/>
            <person name="Bluhm B."/>
            <person name="Cannon C."/>
            <person name="Castanera R."/>
            <person name="Culley D."/>
            <person name="Daum C."/>
            <person name="Ezra D."/>
            <person name="Gonzalez J."/>
            <person name="Henrissat B."/>
            <person name="Kuo A."/>
            <person name="Liang C."/>
            <person name="Lipzen A."/>
            <person name="Lutzoni F."/>
            <person name="Magnuson J."/>
            <person name="Mondo S."/>
            <person name="Nolan M."/>
            <person name="Ohm R."/>
            <person name="Pangilinan J."/>
            <person name="Park H.-J."/>
            <person name="Ramirez L."/>
            <person name="Alfaro M."/>
            <person name="Sun H."/>
            <person name="Tritt A."/>
            <person name="Yoshinaga Y."/>
            <person name="Zwiers L.-H."/>
            <person name="Turgeon B."/>
            <person name="Goodwin S."/>
            <person name="Spatafora J."/>
            <person name="Crous P."/>
            <person name="Grigoriev I."/>
        </authorList>
    </citation>
    <scope>NUCLEOTIDE SEQUENCE [LARGE SCALE GENOMIC DNA]</scope>
    <source>
        <strain evidence="4">CBS 304.66</strain>
    </source>
</reference>
<dbReference type="Proteomes" id="UP000800093">
    <property type="component" value="Unassembled WGS sequence"/>
</dbReference>
<feature type="compositionally biased region" description="Basic and acidic residues" evidence="1">
    <location>
        <begin position="278"/>
        <end position="296"/>
    </location>
</feature>
<evidence type="ECO:0000313" key="3">
    <source>
        <dbReference type="EMBL" id="KAF2270894.1"/>
    </source>
</evidence>
<dbReference type="Pfam" id="PF10680">
    <property type="entry name" value="RRN9"/>
    <property type="match status" value="1"/>
</dbReference>
<evidence type="ECO:0000256" key="1">
    <source>
        <dbReference type="SAM" id="MobiDB-lite"/>
    </source>
</evidence>
<evidence type="ECO:0000313" key="4">
    <source>
        <dbReference type="Proteomes" id="UP000800093"/>
    </source>
</evidence>
<feature type="region of interest" description="Disordered" evidence="1">
    <location>
        <begin position="1"/>
        <end position="37"/>
    </location>
</feature>
<keyword evidence="4" id="KW-1185">Reference proteome</keyword>
<feature type="region of interest" description="Disordered" evidence="1">
    <location>
        <begin position="231"/>
        <end position="316"/>
    </location>
</feature>
<feature type="domain" description="Rrn9" evidence="2">
    <location>
        <begin position="98"/>
        <end position="181"/>
    </location>
</feature>
<feature type="compositionally biased region" description="Basic and acidic residues" evidence="1">
    <location>
        <begin position="441"/>
        <end position="455"/>
    </location>
</feature>
<feature type="compositionally biased region" description="Low complexity" evidence="1">
    <location>
        <begin position="373"/>
        <end position="386"/>
    </location>
</feature>
<dbReference type="AlphaFoldDB" id="A0A9P4TRY0"/>
<feature type="compositionally biased region" description="Polar residues" evidence="1">
    <location>
        <begin position="409"/>
        <end position="425"/>
    </location>
</feature>
<comment type="caution">
    <text evidence="3">The sequence shown here is derived from an EMBL/GenBank/DDBJ whole genome shotgun (WGS) entry which is preliminary data.</text>
</comment>
<evidence type="ECO:0000259" key="2">
    <source>
        <dbReference type="Pfam" id="PF10680"/>
    </source>
</evidence>
<protein>
    <recommendedName>
        <fullName evidence="2">Rrn9 domain-containing protein</fullName>
    </recommendedName>
</protein>
<name>A0A9P4TRY0_9PLEO</name>
<accession>A0A9P4TRY0</accession>
<feature type="compositionally biased region" description="Low complexity" evidence="1">
    <location>
        <begin position="630"/>
        <end position="641"/>
    </location>
</feature>
<sequence>MSLYGASSFASSPRTPHSDENELPPASPASSTAAHAETFLNAQNTQISDDDFHVYHDNDLYIDDNSEDDSEPRPNRFAGKPSTWREYTAADRHIAASLDQLESGDLAAHLYNAHALRRRARLPPERLRNVRDWKSKNSWMKEGQDLRYIDAAGEIQTELVPSKLWTAWPLPLPQVPTPNERFWRGVSDDEGNGSNAGHPLEQEVGDELREEVLALFLRLAKDQWEAREVSGRFQEDMDDEGIARPRSRSRSVRSERAALLAPSRDGSDSDVEMSNTSDLKEDKDTISETGSKEKSARLIGKRKYNRKSGPPSAKPVILADDDKARQILWPSINSLLAQVDSLATAVSQSRLNHFGRGAHSNTSESDLILDAGSVTSRSRSRSTSIGSERRRTRVLSRVSSITDPPLLSMSHQNDSEATSSFGTDQEATKRAARSGKSTPKQKRDGSRTKDADENRAGLMDWSELLGTASVGGWNEKAIAKTAQRCAALFNESMAFRAFDENLALKTVPEPVLYTPSRIPGPDVLGIDSASASKRPYFEKGTLRCPHRDCWGHKKEFNIPYRVIEHIQRNHGYDPRTNDSDNEERTYGGVHIDGFMQPIYAKSGWLGAGRAKSAGENRIPKVKKKRHESEPSSLVPSHSSPM</sequence>
<gene>
    <name evidence="3" type="ORF">CC78DRAFT_5554</name>
</gene>
<dbReference type="EMBL" id="ML986578">
    <property type="protein sequence ID" value="KAF2270894.1"/>
    <property type="molecule type" value="Genomic_DNA"/>
</dbReference>
<dbReference type="OrthoDB" id="5412288at2759"/>